<evidence type="ECO:0000313" key="2">
    <source>
        <dbReference type="Proteomes" id="UP000187172"/>
    </source>
</evidence>
<dbReference type="AlphaFoldDB" id="A0A1R1EP59"/>
<proteinExistence type="predicted"/>
<name>A0A1R1EP59_9BACL</name>
<dbReference type="EMBL" id="MRTP01000004">
    <property type="protein sequence ID" value="OMF53581.1"/>
    <property type="molecule type" value="Genomic_DNA"/>
</dbReference>
<gene>
    <name evidence="1" type="ORF">BK138_17240</name>
</gene>
<accession>A0A1R1EP59</accession>
<evidence type="ECO:0000313" key="1">
    <source>
        <dbReference type="EMBL" id="OMF53581.1"/>
    </source>
</evidence>
<comment type="caution">
    <text evidence="1">The sequence shown here is derived from an EMBL/GenBank/DDBJ whole genome shotgun (WGS) entry which is preliminary data.</text>
</comment>
<sequence length="284" mass="32939">MEDRSMTVKIEIDTLVTMLKMAFSFENWDNMIKISTELYESAYEMYVEQKERNRRLQVTERPIVYYFGYSHLMKGLAYQKKKMYQEAKQCIANYEDLSYMSDGSPANNQAVENFRFFARANMFTLNILSGNLDCLEDYSAFIQENPSETLPGLITILEAANIHNYDVDHILDILVVEDSQLIPIDQNPVDLSYYISFLYLLAVYRFKKENHAEALDRTLQALTLSDKLEDDKIFKKCVALFESFRSYASQSQLESYSSIQKNILKGAIEDEEGIVFDGSSIRTI</sequence>
<dbReference type="RefSeq" id="WP_076171054.1">
    <property type="nucleotide sequence ID" value="NZ_MRTP01000004.1"/>
</dbReference>
<evidence type="ECO:0008006" key="3">
    <source>
        <dbReference type="Google" id="ProtNLM"/>
    </source>
</evidence>
<reference evidence="1 2" key="1">
    <citation type="submission" date="2016-11" db="EMBL/GenBank/DDBJ databases">
        <title>Paenibacillus species isolates.</title>
        <authorList>
            <person name="Beno S.M."/>
        </authorList>
    </citation>
    <scope>NUCLEOTIDE SEQUENCE [LARGE SCALE GENOMIC DNA]</scope>
    <source>
        <strain evidence="1 2">FSL R5-0378</strain>
    </source>
</reference>
<dbReference type="Proteomes" id="UP000187172">
    <property type="component" value="Unassembled WGS sequence"/>
</dbReference>
<keyword evidence="2" id="KW-1185">Reference proteome</keyword>
<organism evidence="1 2">
    <name type="scientific">Paenibacillus rhizosphaerae</name>
    <dbReference type="NCBI Taxonomy" id="297318"/>
    <lineage>
        <taxon>Bacteria</taxon>
        <taxon>Bacillati</taxon>
        <taxon>Bacillota</taxon>
        <taxon>Bacilli</taxon>
        <taxon>Bacillales</taxon>
        <taxon>Paenibacillaceae</taxon>
        <taxon>Paenibacillus</taxon>
    </lineage>
</organism>
<dbReference type="STRING" id="297318.BK138_17240"/>
<protein>
    <recommendedName>
        <fullName evidence="3">DNA-binding protein</fullName>
    </recommendedName>
</protein>